<organism evidence="2 3">
    <name type="scientific">Romanomermis culicivorax</name>
    <name type="common">Nematode worm</name>
    <dbReference type="NCBI Taxonomy" id="13658"/>
    <lineage>
        <taxon>Eukaryota</taxon>
        <taxon>Metazoa</taxon>
        <taxon>Ecdysozoa</taxon>
        <taxon>Nematoda</taxon>
        <taxon>Enoplea</taxon>
        <taxon>Dorylaimia</taxon>
        <taxon>Mermithida</taxon>
        <taxon>Mermithoidea</taxon>
        <taxon>Mermithidae</taxon>
        <taxon>Romanomermis</taxon>
    </lineage>
</organism>
<evidence type="ECO:0000256" key="1">
    <source>
        <dbReference type="SAM" id="MobiDB-lite"/>
    </source>
</evidence>
<feature type="compositionally biased region" description="Polar residues" evidence="1">
    <location>
        <begin position="48"/>
        <end position="80"/>
    </location>
</feature>
<accession>A0A915IHV5</accession>
<keyword evidence="2" id="KW-1185">Reference proteome</keyword>
<evidence type="ECO:0000313" key="3">
    <source>
        <dbReference type="WBParaSite" id="nRc.2.0.1.t13389-RA"/>
    </source>
</evidence>
<dbReference type="WBParaSite" id="nRc.2.0.1.t13389-RA">
    <property type="protein sequence ID" value="nRc.2.0.1.t13389-RA"/>
    <property type="gene ID" value="nRc.2.0.1.g13389"/>
</dbReference>
<name>A0A915IHV5_ROMCU</name>
<reference evidence="3" key="1">
    <citation type="submission" date="2022-11" db="UniProtKB">
        <authorList>
            <consortium name="WormBaseParasite"/>
        </authorList>
    </citation>
    <scope>IDENTIFICATION</scope>
</reference>
<dbReference type="AlphaFoldDB" id="A0A915IHV5"/>
<sequence>MAAHHTLNFDQIMPPPTKNITQSSALPAQVPPISAKSGPANSHAPLPLSQNSTTSTTKCASPSAVSQILPPSTAGHANNDTIVARTDSSDSFINIDPLQAPAVA</sequence>
<dbReference type="Proteomes" id="UP000887565">
    <property type="component" value="Unplaced"/>
</dbReference>
<feature type="region of interest" description="Disordered" evidence="1">
    <location>
        <begin position="1"/>
        <end position="80"/>
    </location>
</feature>
<protein>
    <submittedName>
        <fullName evidence="3">Uncharacterized protein</fullName>
    </submittedName>
</protein>
<proteinExistence type="predicted"/>
<evidence type="ECO:0000313" key="2">
    <source>
        <dbReference type="Proteomes" id="UP000887565"/>
    </source>
</evidence>